<keyword evidence="2" id="KW-1185">Reference proteome</keyword>
<comment type="caution">
    <text evidence="1">The sequence shown here is derived from an EMBL/GenBank/DDBJ whole genome shotgun (WGS) entry which is preliminary data.</text>
</comment>
<dbReference type="AlphaFoldDB" id="A0AAD4WK16"/>
<dbReference type="EMBL" id="JAJFAZ020000002">
    <property type="protein sequence ID" value="KAI5343651.1"/>
    <property type="molecule type" value="Genomic_DNA"/>
</dbReference>
<proteinExistence type="predicted"/>
<reference evidence="1 2" key="1">
    <citation type="journal article" date="2022" name="G3 (Bethesda)">
        <title>Whole-genome sequence and methylome profiling of the almond [Prunus dulcis (Mill.) D.A. Webb] cultivar 'Nonpareil'.</title>
        <authorList>
            <person name="D'Amico-Willman K.M."/>
            <person name="Ouma W.Z."/>
            <person name="Meulia T."/>
            <person name="Sideli G.M."/>
            <person name="Gradziel T.M."/>
            <person name="Fresnedo-Ramirez J."/>
        </authorList>
    </citation>
    <scope>NUCLEOTIDE SEQUENCE [LARGE SCALE GENOMIC DNA]</scope>
    <source>
        <strain evidence="1">Clone GOH B32 T37-40</strain>
    </source>
</reference>
<protein>
    <submittedName>
        <fullName evidence="1">Uncharacterized protein</fullName>
    </submittedName>
</protein>
<organism evidence="1 2">
    <name type="scientific">Prunus dulcis</name>
    <name type="common">Almond</name>
    <name type="synonym">Amygdalus dulcis</name>
    <dbReference type="NCBI Taxonomy" id="3755"/>
    <lineage>
        <taxon>Eukaryota</taxon>
        <taxon>Viridiplantae</taxon>
        <taxon>Streptophyta</taxon>
        <taxon>Embryophyta</taxon>
        <taxon>Tracheophyta</taxon>
        <taxon>Spermatophyta</taxon>
        <taxon>Magnoliopsida</taxon>
        <taxon>eudicotyledons</taxon>
        <taxon>Gunneridae</taxon>
        <taxon>Pentapetalae</taxon>
        <taxon>rosids</taxon>
        <taxon>fabids</taxon>
        <taxon>Rosales</taxon>
        <taxon>Rosaceae</taxon>
        <taxon>Amygdaloideae</taxon>
        <taxon>Amygdaleae</taxon>
        <taxon>Prunus</taxon>
    </lineage>
</organism>
<sequence>MIPLTITEVMKRYFLLPLQLFMVKLWTIGEVRWRRKGRSGMPLILRRFDGHNLALLRNLTFKSKKSIVDKIGIGSSDIGLLECNSTRTASSWLRKGLQTCSTGQTC</sequence>
<gene>
    <name evidence="1" type="ORF">L3X38_011527</name>
</gene>
<evidence type="ECO:0000313" key="2">
    <source>
        <dbReference type="Proteomes" id="UP001054821"/>
    </source>
</evidence>
<dbReference type="Proteomes" id="UP001054821">
    <property type="component" value="Chromosome 2"/>
</dbReference>
<evidence type="ECO:0000313" key="1">
    <source>
        <dbReference type="EMBL" id="KAI5343651.1"/>
    </source>
</evidence>
<accession>A0AAD4WK16</accession>
<name>A0AAD4WK16_PRUDU</name>